<feature type="compositionally biased region" description="Basic and acidic residues" evidence="1">
    <location>
        <begin position="429"/>
        <end position="439"/>
    </location>
</feature>
<dbReference type="PANTHER" id="PTHR31780">
    <property type="entry name" value="STRESS RESPONSE PROTEIN NST1-RELATED"/>
    <property type="match status" value="1"/>
</dbReference>
<feature type="region of interest" description="Disordered" evidence="1">
    <location>
        <begin position="1697"/>
        <end position="1758"/>
    </location>
</feature>
<feature type="compositionally biased region" description="Polar residues" evidence="1">
    <location>
        <begin position="2454"/>
        <end position="2492"/>
    </location>
</feature>
<feature type="compositionally biased region" description="Acidic residues" evidence="1">
    <location>
        <begin position="1083"/>
        <end position="1103"/>
    </location>
</feature>
<feature type="compositionally biased region" description="Polar residues" evidence="1">
    <location>
        <begin position="1578"/>
        <end position="1590"/>
    </location>
</feature>
<evidence type="ECO:0000256" key="1">
    <source>
        <dbReference type="SAM" id="MobiDB-lite"/>
    </source>
</evidence>
<feature type="compositionally biased region" description="Basic and acidic residues" evidence="1">
    <location>
        <begin position="788"/>
        <end position="804"/>
    </location>
</feature>
<accession>A0A6A1VVU2</accession>
<gene>
    <name evidence="2" type="ORF">CJ030_MR5G003285</name>
</gene>
<feature type="compositionally biased region" description="Polar residues" evidence="1">
    <location>
        <begin position="776"/>
        <end position="787"/>
    </location>
</feature>
<feature type="compositionally biased region" description="Basic and acidic residues" evidence="1">
    <location>
        <begin position="1438"/>
        <end position="1449"/>
    </location>
</feature>
<feature type="compositionally biased region" description="Basic and acidic residues" evidence="1">
    <location>
        <begin position="306"/>
        <end position="315"/>
    </location>
</feature>
<feature type="compositionally biased region" description="Polar residues" evidence="1">
    <location>
        <begin position="1562"/>
        <end position="1571"/>
    </location>
</feature>
<feature type="region of interest" description="Disordered" evidence="1">
    <location>
        <begin position="1"/>
        <end position="315"/>
    </location>
</feature>
<feature type="region of interest" description="Disordered" evidence="1">
    <location>
        <begin position="2454"/>
        <end position="2533"/>
    </location>
</feature>
<feature type="region of interest" description="Disordered" evidence="1">
    <location>
        <begin position="681"/>
        <end position="804"/>
    </location>
</feature>
<protein>
    <submittedName>
        <fullName evidence="2">Endonuclease MutS2</fullName>
    </submittedName>
</protein>
<evidence type="ECO:0000313" key="2">
    <source>
        <dbReference type="EMBL" id="KAB1214720.1"/>
    </source>
</evidence>
<proteinExistence type="predicted"/>
<dbReference type="PANTHER" id="PTHR31780:SF10">
    <property type="entry name" value="LD36051P"/>
    <property type="match status" value="1"/>
</dbReference>
<feature type="region of interest" description="Disordered" evidence="1">
    <location>
        <begin position="343"/>
        <end position="464"/>
    </location>
</feature>
<feature type="compositionally biased region" description="Polar residues" evidence="1">
    <location>
        <begin position="1598"/>
        <end position="1620"/>
    </location>
</feature>
<feature type="compositionally biased region" description="Polar residues" evidence="1">
    <location>
        <begin position="445"/>
        <end position="455"/>
    </location>
</feature>
<sequence>MANPGVGTKFVSVNLNKSYGQPHHHHSSNPSSYGSNRTRTGSHGGGGGGMVVLSRPRSSQKAVPKLSVPPPLNLPSLRKEHERFDQLGSGGGVTGGPSGSGPRPTSSGMGWTKPGTIALQEKDKEGFSDHGADGIDQGSSSIDGVSRGSSVYLPPSARSGVAGPAVSTATRPQPPVVEKAAVLRGEDFPSLQAALPSTSGTMQKQKDGLNLKLKQVAGHEAPNEQRNGSLSSSLIDVRSHTQSSRHGLGNSLSDNGGERHSSGGSWTSERARKQEEYFPSPLPLVHVNPRSDWADDERDTSFALTDRSRDHGFPKSEAYWERDFDLPRVSVLLQKPVHNHFDRWGQRDNEAGKVSSSEVPKVEPLSRDVRMPSKEGREGNSWRTASLPKERFGVPEVESDRNGISARPVTLNRETNKENKFLVSPFRDNANDDIGKKDSGYGQGVRQQWNNTSGLYGSRGSERMTRDRYGHEQHNKYRSDAFQSTSASKSPFSLGAKGLPVNDPLLNFGREKRLFSKNEKPYLEDPFVKDFGDAAFDGRDPFSGGLVGVVKRKKDVPKQTDFHDPVRESFEAELERVQKLQEEERQRIIEEQERALELARREEEERMRLAREQEERQRRLEEEAREAAWRVEQERLDAIRRAEELRMAREEEKQRIFNEEERRKQAAKQKLLELEQRIAKRQAEAAKPSGDYPDAADEKISGMINEKDASRMADIGDWEDGERMVERITTSASSDTSSLNRSFEMGSRPHFSSDGSSAFVDRGKPGNSWRRDVYENGSSSNFVIQDQESGHHSPRRDASVGRRSFSRKEFYGGAGFMASRTYHRGGIPEPQMDDISQIRGQRWNLSVDADHYGRNLEIDPEYHESIVEKFGDAGWGQGRPRGNLYPQYSERLNPNTEADGPYSLGRSRYSTRQPRVLPPPALASMHRTSFRVDNERPSPSTFLEDEIQYNCSARSEPNMQTRYDDSRQENLEQRETDVQQQNTENQEQKLDNNATPRCDSQSSLSVSSPPNSPTHLSHDDLDESGDSAVVSAAGVEKDDPLSGQENEPGVLPTKAEEENVMTASSAGDDEEWTVGNDERLQEQEEYDEDEDGYQEEDEVHEGDDENLNLNHEFEDMHLEEKQSPGMMDNLVLGFNEGVPVGMPNDESERSSRNEDSTFVIPQGSVVNVEERRYFDEICNDGQALQDVDVILQASTDGSSRVFQETETAMRDLVIQPSYAPHILAAPETLDHVEASSSSGMSAQHAVPSSNNLASHSSSGQTVLSTVPALPSQTELPVKLQFGLFSGPSLIPSPVPAIQIGSIQMPLHLHPQVGPSLTHMHPSQPPLFQFGQSTWPFSGPSEGILPMASQSMSFVQPNIPASFSLNQNPVGPLPSQPGQDTSAHNLMKNNAMTRPMDNQPGLVSRHLDHSRGIISKEVNSLPVRENAGNPVKMQPGQREISRFGDDSTRSESCYKVEDQGHHNSVVKKYSSLSKPRERRSQYEAALYQLGSKEKDLNGQKSQWPISGGRGKRYAFAAKNPGSKPLYPATDAPRADINGYQRRARRSIQRTEFRVRESTDKRQSTSLVLSNQVGMDDKVNTNGKGTEITTRSAPRKVVVSNKQLKQTSDSECLTSGPSSSWEADSGNRAEKGSGKEASTKSQSILHSGEGSLKRNICSEEDVDASLQSGIVRVFEQPGIEAPSDEDDFIEVRSKKQMLNDRREQREKEIKAKSRVPKMPRKPRLTSQSTVLPAKISNISASTSAEASKSSHPDLVSSEGRGLANDEVSAGFNTAIVSQLLAPIGTPALKADSQADVRSAAMRSVQTSSIPVVTGGGKSIGPGMIFETKNKVLDKVQTASLGSWGNSQINQQVMALTQTQLEEAMKPEQFDSHASVGDHNNSVSEPTMPSSSILTKDKSSYSSTPSPINSLLAGEKIQFGAVTSPTVLAPNTRAAALGIGPPGPCRSDVQISHNLARAENDCCLFFEKEKHTPESCIHLEDCEAEAEAEAEAAASAVAVAVISNDEIVGNRLGSSSVSVSDTKSFGTDVDGIAAGGDQKLVSQSRAEESLSVAFPADLSVETPPISLWPPLPSLQNSSSQMLSHFPGGQPSHFPFYEMNHMLGGPIYAFGPHDESSPATQSQPQKSSASASGPLGTWPQCHSGVDSFYGPPAGFTGPFLSPPGGIPGVQGPPHMVVYSHFAPVGQFGQAGLSFMGATYIPSGKQPDWKHNPASTALSVGEGGDINNLNMVSAQRNPSNIPAPIQHLAPGSPLLPMPSPLAMFDVSPFQVRIVRQAKTSLNFFFPYNSINREERHDVQQYSSCRDKRRTSHAILLDFAYKLYLCDSAGCKKMKKYNSSPDLSVQAPWQHVPASPLQSIPLSMPLRKPAEGVLTSQFSHGPPVNPSLAANRFPDSRNSTPSDSNRNFPVPADATVTQLPDELGLVDPSSSTSTGVLSQAVVPNTSSGSTIADACKTDIQAGSSRNSNSHGTSATFKTQSSQHKSMSTQQCSQSSGYNYQRGGGVSQKNSSGAEWSHPRMGFQGRNQSSGAEKSFAPSKMKQIYVAKQTTGGTPSVS</sequence>
<dbReference type="Proteomes" id="UP000516437">
    <property type="component" value="Chromosome 5"/>
</dbReference>
<feature type="compositionally biased region" description="Basic and acidic residues" evidence="1">
    <location>
        <begin position="1547"/>
        <end position="1561"/>
    </location>
</feature>
<feature type="region of interest" description="Disordered" evidence="1">
    <location>
        <begin position="1513"/>
        <end position="1650"/>
    </location>
</feature>
<feature type="compositionally biased region" description="Polar residues" evidence="1">
    <location>
        <begin position="1875"/>
        <end position="1891"/>
    </location>
</feature>
<feature type="compositionally biased region" description="Basic and acidic residues" evidence="1">
    <location>
        <begin position="360"/>
        <end position="380"/>
    </location>
</feature>
<keyword evidence="2" id="KW-0255">Endonuclease</keyword>
<feature type="compositionally biased region" description="Basic and acidic residues" evidence="1">
    <location>
        <begin position="761"/>
        <end position="774"/>
    </location>
</feature>
<feature type="compositionally biased region" description="Polar residues" evidence="1">
    <location>
        <begin position="2390"/>
        <end position="2401"/>
    </location>
</feature>
<feature type="compositionally biased region" description="Basic and acidic residues" evidence="1">
    <location>
        <begin position="962"/>
        <end position="977"/>
    </location>
</feature>
<feature type="compositionally biased region" description="Low complexity" evidence="1">
    <location>
        <begin position="1000"/>
        <end position="1009"/>
    </location>
</feature>
<name>A0A6A1VVU2_9ROSI</name>
<feature type="compositionally biased region" description="Basic and acidic residues" evidence="1">
    <location>
        <begin position="1623"/>
        <end position="1636"/>
    </location>
</feature>
<feature type="compositionally biased region" description="Low complexity" evidence="1">
    <location>
        <begin position="1248"/>
        <end position="1258"/>
    </location>
</feature>
<feature type="compositionally biased region" description="Low complexity" evidence="1">
    <location>
        <begin position="138"/>
        <end position="150"/>
    </location>
</feature>
<comment type="caution">
    <text evidence="2">The sequence shown here is derived from an EMBL/GenBank/DDBJ whole genome shotgun (WGS) entry which is preliminary data.</text>
</comment>
<feature type="region of interest" description="Disordered" evidence="1">
    <location>
        <begin position="874"/>
        <end position="1103"/>
    </location>
</feature>
<feature type="region of interest" description="Disordered" evidence="1">
    <location>
        <begin position="2368"/>
        <end position="2406"/>
    </location>
</feature>
<feature type="compositionally biased region" description="Basic and acidic residues" evidence="1">
    <location>
        <begin position="696"/>
        <end position="711"/>
    </location>
</feature>
<feature type="compositionally biased region" description="Basic and acidic residues" evidence="1">
    <location>
        <begin position="120"/>
        <end position="133"/>
    </location>
</feature>
<feature type="compositionally biased region" description="Basic and acidic residues" evidence="1">
    <location>
        <begin position="1697"/>
        <end position="1709"/>
    </location>
</feature>
<feature type="compositionally biased region" description="Low complexity" evidence="1">
    <location>
        <begin position="2113"/>
        <end position="2130"/>
    </location>
</feature>
<feature type="compositionally biased region" description="Low complexity" evidence="1">
    <location>
        <begin position="100"/>
        <end position="110"/>
    </location>
</feature>
<keyword evidence="3" id="KW-1185">Reference proteome</keyword>
<feature type="compositionally biased region" description="Low complexity" evidence="1">
    <location>
        <begin position="28"/>
        <end position="41"/>
    </location>
</feature>
<feature type="region of interest" description="Disordered" evidence="1">
    <location>
        <begin position="1233"/>
        <end position="1258"/>
    </location>
</feature>
<dbReference type="GO" id="GO:0004519">
    <property type="term" value="F:endonuclease activity"/>
    <property type="evidence" value="ECO:0007669"/>
    <property type="project" value="UniProtKB-KW"/>
</dbReference>
<keyword evidence="2" id="KW-0378">Hydrolase</keyword>
<dbReference type="EMBL" id="RXIC02000023">
    <property type="protein sequence ID" value="KAB1214720.1"/>
    <property type="molecule type" value="Genomic_DNA"/>
</dbReference>
<feature type="compositionally biased region" description="Basic and acidic residues" evidence="1">
    <location>
        <begin position="388"/>
        <end position="401"/>
    </location>
</feature>
<feature type="compositionally biased region" description="Polar residues" evidence="1">
    <location>
        <begin position="728"/>
        <end position="741"/>
    </location>
</feature>
<feature type="region of interest" description="Disordered" evidence="1">
    <location>
        <begin position="1424"/>
        <end position="1449"/>
    </location>
</feature>
<feature type="compositionally biased region" description="Polar residues" evidence="1">
    <location>
        <begin position="949"/>
        <end position="961"/>
    </location>
</feature>
<organism evidence="2 3">
    <name type="scientific">Morella rubra</name>
    <name type="common">Chinese bayberry</name>
    <dbReference type="NCBI Taxonomy" id="262757"/>
    <lineage>
        <taxon>Eukaryota</taxon>
        <taxon>Viridiplantae</taxon>
        <taxon>Streptophyta</taxon>
        <taxon>Embryophyta</taxon>
        <taxon>Tracheophyta</taxon>
        <taxon>Spermatophyta</taxon>
        <taxon>Magnoliopsida</taxon>
        <taxon>eudicotyledons</taxon>
        <taxon>Gunneridae</taxon>
        <taxon>Pentapetalae</taxon>
        <taxon>rosids</taxon>
        <taxon>fabids</taxon>
        <taxon>Fagales</taxon>
        <taxon>Myricaceae</taxon>
        <taxon>Morella</taxon>
    </lineage>
</organism>
<dbReference type="InterPro" id="IPR051195">
    <property type="entry name" value="Fungal_stress_NST1"/>
</dbReference>
<feature type="compositionally biased region" description="Polar residues" evidence="1">
    <location>
        <begin position="978"/>
        <end position="999"/>
    </location>
</feature>
<feature type="region of interest" description="Disordered" evidence="1">
    <location>
        <begin position="476"/>
        <end position="496"/>
    </location>
</feature>
<dbReference type="OrthoDB" id="1931055at2759"/>
<feature type="compositionally biased region" description="Low complexity" evidence="1">
    <location>
        <begin position="1737"/>
        <end position="1747"/>
    </location>
</feature>
<feature type="region of interest" description="Disordered" evidence="1">
    <location>
        <begin position="1869"/>
        <end position="1899"/>
    </location>
</feature>
<feature type="compositionally biased region" description="Basic residues" evidence="1">
    <location>
        <begin position="1710"/>
        <end position="1721"/>
    </location>
</feature>
<feature type="compositionally biased region" description="Polar residues" evidence="1">
    <location>
        <begin position="224"/>
        <end position="254"/>
    </location>
</feature>
<feature type="compositionally biased region" description="Gly residues" evidence="1">
    <location>
        <begin position="88"/>
        <end position="99"/>
    </location>
</feature>
<dbReference type="CDD" id="cd22265">
    <property type="entry name" value="UDM1_RNF168"/>
    <property type="match status" value="1"/>
</dbReference>
<evidence type="ECO:0000313" key="3">
    <source>
        <dbReference type="Proteomes" id="UP000516437"/>
    </source>
</evidence>
<keyword evidence="2" id="KW-0540">Nuclease</keyword>
<feature type="compositionally biased region" description="Polar residues" evidence="1">
    <location>
        <begin position="481"/>
        <end position="491"/>
    </location>
</feature>
<reference evidence="2 3" key="1">
    <citation type="journal article" date="2019" name="Plant Biotechnol. J.">
        <title>The red bayberry genome and genetic basis of sex determination.</title>
        <authorList>
            <person name="Jia H.M."/>
            <person name="Jia H.J."/>
            <person name="Cai Q.L."/>
            <person name="Wang Y."/>
            <person name="Zhao H.B."/>
            <person name="Yang W.F."/>
            <person name="Wang G.Y."/>
            <person name="Li Y.H."/>
            <person name="Zhan D.L."/>
            <person name="Shen Y.T."/>
            <person name="Niu Q.F."/>
            <person name="Chang L."/>
            <person name="Qiu J."/>
            <person name="Zhao L."/>
            <person name="Xie H.B."/>
            <person name="Fu W.Y."/>
            <person name="Jin J."/>
            <person name="Li X.W."/>
            <person name="Jiao Y."/>
            <person name="Zhou C.C."/>
            <person name="Tu T."/>
            <person name="Chai C.Y."/>
            <person name="Gao J.L."/>
            <person name="Fan L.J."/>
            <person name="van de Weg E."/>
            <person name="Wang J.Y."/>
            <person name="Gao Z.S."/>
        </authorList>
    </citation>
    <scope>NUCLEOTIDE SEQUENCE [LARGE SCALE GENOMIC DNA]</scope>
    <source>
        <tissue evidence="2">Leaves</tissue>
    </source>
</reference>
<feature type="region of interest" description="Disordered" evidence="1">
    <location>
        <begin position="2104"/>
        <end position="2132"/>
    </location>
</feature>